<dbReference type="SUPFAM" id="SSF50998">
    <property type="entry name" value="Quinoprotein alcohol dehydrogenase-like"/>
    <property type="match status" value="1"/>
</dbReference>
<dbReference type="PANTHER" id="PTHR34512:SF30">
    <property type="entry name" value="OUTER MEMBRANE PROTEIN ASSEMBLY FACTOR BAMB"/>
    <property type="match status" value="1"/>
</dbReference>
<dbReference type="Gene3D" id="2.130.10.10">
    <property type="entry name" value="YVTN repeat-like/Quinoprotein amine dehydrogenase"/>
    <property type="match status" value="1"/>
</dbReference>
<accession>A0A3B0V5B0</accession>
<organism evidence="2">
    <name type="scientific">hydrothermal vent metagenome</name>
    <dbReference type="NCBI Taxonomy" id="652676"/>
    <lineage>
        <taxon>unclassified sequences</taxon>
        <taxon>metagenomes</taxon>
        <taxon>ecological metagenomes</taxon>
    </lineage>
</organism>
<proteinExistence type="predicted"/>
<sequence length="423" mass="47091">MQQISLKRDSGRRTATTLLILIAALLFFCAGTALAKEKKRATGDPFVISKKTSSSKKSVRLKVTAAWKKKLGTRTPWGKLKEIGGHGNSSRPVVYGDTLYIGSGRKVFYALDLVSGDLRWKFKARSMIDGDSAVEGNMVCFGTVAGVLHCLDKNSGKELWSFNARSDIIAAPVISKRYVYFTSTEDRVYALERKSGKKIWSYSAFAPHYVMPRVVSSPILRDTDVGKRLFMLLANGSITCLDAARGKEVWSRKVITSKINAVERARRRVEGNETELFVIDDRGVVVAINHKDGKVKESYPVIKTIDFVISGEKIYLLGEELLVAVERKSGKVLWSTGLDYGKPFSLELSGEHLVVVSTMTEVPFNFKYLAHTYGYVSSYFTATGDESWNKKFKTPVTAINVSNAKTMALVDSKEVLRVFRTEQ</sequence>
<dbReference type="InterPro" id="IPR018391">
    <property type="entry name" value="PQQ_b-propeller_rpt"/>
</dbReference>
<name>A0A3B0V5B0_9ZZZZ</name>
<evidence type="ECO:0000313" key="2">
    <source>
        <dbReference type="EMBL" id="VAW38745.1"/>
    </source>
</evidence>
<feature type="domain" description="Pyrrolo-quinoline quinone repeat" evidence="1">
    <location>
        <begin position="130"/>
        <end position="292"/>
    </location>
</feature>
<reference evidence="2" key="1">
    <citation type="submission" date="2018-06" db="EMBL/GenBank/DDBJ databases">
        <authorList>
            <person name="Zhirakovskaya E."/>
        </authorList>
    </citation>
    <scope>NUCLEOTIDE SEQUENCE</scope>
</reference>
<dbReference type="InterPro" id="IPR002372">
    <property type="entry name" value="PQQ_rpt_dom"/>
</dbReference>
<dbReference type="EMBL" id="UOEZ01000078">
    <property type="protein sequence ID" value="VAW38745.1"/>
    <property type="molecule type" value="Genomic_DNA"/>
</dbReference>
<evidence type="ECO:0000259" key="1">
    <source>
        <dbReference type="Pfam" id="PF13360"/>
    </source>
</evidence>
<protein>
    <recommendedName>
        <fullName evidence="1">Pyrrolo-quinoline quinone repeat domain-containing protein</fullName>
    </recommendedName>
</protein>
<dbReference type="PANTHER" id="PTHR34512">
    <property type="entry name" value="CELL SURFACE PROTEIN"/>
    <property type="match status" value="1"/>
</dbReference>
<gene>
    <name evidence="2" type="ORF">MNBD_DELTA02-599</name>
</gene>
<dbReference type="SMART" id="SM00564">
    <property type="entry name" value="PQQ"/>
    <property type="match status" value="5"/>
</dbReference>
<dbReference type="AlphaFoldDB" id="A0A3B0V5B0"/>
<dbReference type="Pfam" id="PF13360">
    <property type="entry name" value="PQQ_2"/>
    <property type="match status" value="1"/>
</dbReference>
<dbReference type="InterPro" id="IPR015943">
    <property type="entry name" value="WD40/YVTN_repeat-like_dom_sf"/>
</dbReference>
<dbReference type="InterPro" id="IPR011047">
    <property type="entry name" value="Quinoprotein_ADH-like_sf"/>
</dbReference>